<dbReference type="Proteomes" id="UP000784294">
    <property type="component" value="Unassembled WGS sequence"/>
</dbReference>
<evidence type="ECO:0000313" key="2">
    <source>
        <dbReference type="Proteomes" id="UP000784294"/>
    </source>
</evidence>
<comment type="caution">
    <text evidence="1">The sequence shown here is derived from an EMBL/GenBank/DDBJ whole genome shotgun (WGS) entry which is preliminary data.</text>
</comment>
<name>A0A448X9Y2_9PLAT</name>
<reference evidence="1" key="1">
    <citation type="submission" date="2018-11" db="EMBL/GenBank/DDBJ databases">
        <authorList>
            <consortium name="Pathogen Informatics"/>
        </authorList>
    </citation>
    <scope>NUCLEOTIDE SEQUENCE</scope>
</reference>
<protein>
    <submittedName>
        <fullName evidence="1">Uncharacterized protein</fullName>
    </submittedName>
</protein>
<organism evidence="1 2">
    <name type="scientific">Protopolystoma xenopodis</name>
    <dbReference type="NCBI Taxonomy" id="117903"/>
    <lineage>
        <taxon>Eukaryota</taxon>
        <taxon>Metazoa</taxon>
        <taxon>Spiralia</taxon>
        <taxon>Lophotrochozoa</taxon>
        <taxon>Platyhelminthes</taxon>
        <taxon>Monogenea</taxon>
        <taxon>Polyopisthocotylea</taxon>
        <taxon>Polystomatidea</taxon>
        <taxon>Polystomatidae</taxon>
        <taxon>Protopolystoma</taxon>
    </lineage>
</organism>
<dbReference type="AlphaFoldDB" id="A0A448X9Y2"/>
<proteinExistence type="predicted"/>
<gene>
    <name evidence="1" type="ORF">PXEA_LOCUS25288</name>
</gene>
<keyword evidence="2" id="KW-1185">Reference proteome</keyword>
<evidence type="ECO:0000313" key="1">
    <source>
        <dbReference type="EMBL" id="VEL31848.1"/>
    </source>
</evidence>
<sequence>MAKRNASIASSHISAVARVDFSPKLALFHDGCTTFGRLSRLAPGSAAQEKPCRFVRRMRLAVQANEMSPQFLQLDWPRFWTLSRLSGFAANPPSRASIRAASPVKLDSVQPRLSIGDPTSWLAYLLFTSEFEHTRTPAHTLVRLESVWPDREQPRSIGAFKGPPNQQDWKVRIERSRLAAAISPTGLASL</sequence>
<dbReference type="EMBL" id="CAAALY010127219">
    <property type="protein sequence ID" value="VEL31848.1"/>
    <property type="molecule type" value="Genomic_DNA"/>
</dbReference>
<accession>A0A448X9Y2</accession>